<name>X6N348_RETFI</name>
<evidence type="ECO:0000256" key="1">
    <source>
        <dbReference type="SAM" id="MobiDB-lite"/>
    </source>
</evidence>
<gene>
    <name evidence="3" type="ORF">RFI_17493</name>
</gene>
<dbReference type="AlphaFoldDB" id="X6N348"/>
<accession>X6N348</accession>
<comment type="caution">
    <text evidence="3">The sequence shown here is derived from an EMBL/GenBank/DDBJ whole genome shotgun (WGS) entry which is preliminary data.</text>
</comment>
<keyword evidence="2" id="KW-0812">Transmembrane</keyword>
<dbReference type="Proteomes" id="UP000023152">
    <property type="component" value="Unassembled WGS sequence"/>
</dbReference>
<organism evidence="3 4">
    <name type="scientific">Reticulomyxa filosa</name>
    <dbReference type="NCBI Taxonomy" id="46433"/>
    <lineage>
        <taxon>Eukaryota</taxon>
        <taxon>Sar</taxon>
        <taxon>Rhizaria</taxon>
        <taxon>Retaria</taxon>
        <taxon>Foraminifera</taxon>
        <taxon>Monothalamids</taxon>
        <taxon>Reticulomyxidae</taxon>
        <taxon>Reticulomyxa</taxon>
    </lineage>
</organism>
<feature type="compositionally biased region" description="Acidic residues" evidence="1">
    <location>
        <begin position="274"/>
        <end position="294"/>
    </location>
</feature>
<evidence type="ECO:0000313" key="4">
    <source>
        <dbReference type="Proteomes" id="UP000023152"/>
    </source>
</evidence>
<dbReference type="EMBL" id="ASPP01013342">
    <property type="protein sequence ID" value="ETO19737.1"/>
    <property type="molecule type" value="Genomic_DNA"/>
</dbReference>
<keyword evidence="2" id="KW-1133">Transmembrane helix</keyword>
<protein>
    <submittedName>
        <fullName evidence="3">Uncharacterized protein</fullName>
    </submittedName>
</protein>
<reference evidence="3 4" key="1">
    <citation type="journal article" date="2013" name="Curr. Biol.">
        <title>The Genome of the Foraminiferan Reticulomyxa filosa.</title>
        <authorList>
            <person name="Glockner G."/>
            <person name="Hulsmann N."/>
            <person name="Schleicher M."/>
            <person name="Noegel A.A."/>
            <person name="Eichinger L."/>
            <person name="Gallinger C."/>
            <person name="Pawlowski J."/>
            <person name="Sierra R."/>
            <person name="Euteneuer U."/>
            <person name="Pillet L."/>
            <person name="Moustafa A."/>
            <person name="Platzer M."/>
            <person name="Groth M."/>
            <person name="Szafranski K."/>
            <person name="Schliwa M."/>
        </authorList>
    </citation>
    <scope>NUCLEOTIDE SEQUENCE [LARGE SCALE GENOMIC DNA]</scope>
</reference>
<sequence length="669" mass="78759">VRLFQIVFGMPFFFFVAKKKKKTHTHTKEINCKIHYHMLKLFCFAIKKKKKKCLKTTRLDTHNGQKVNTLPVVLVEAIQVVLVNYWIRKDQVDMTVRQHQATDVVLTMSRLHLNPHSSISRNSTAHSNTKTTGRMSLRNDTTLRRQQLKQLSLFQLLCFTFSNLDATTIFFNRLTYEHSVENGLGRIYTVHTYTYMYIYILYIFIYIYIYTYMYCNYKARQHRQINVALIEFVQFYHWCSDTFYKQWSQFILSKSSKNKSENKGLVIFGKYDDENDEDEDEYDDDDEYDNDENENGEKEKIEEQFPRQLSDKQEDSIQITLHKLTPEMKGRKEGGGGGSAMLCVPEMVATTSSSPIPLEDKVSSEVEDTDMEIIMNLEHDARNGGENGTKKSNEKIEPQVKQSNENHDHEFAMVDDPLMLPGKQKRMESMDEFKMWPEKLQLKESKQSQESFTTATASLDHGFQLPIAQQSVSMIRQNFIPKHFEITGKYAGHSHMESEPMTNDSFHLHQFLDRSFTNTLWREKISRIHFSSKIPLSKINHIRYNDTLYRQFSHSSPQRLILETVFQNSLYKNHFLQLCQLKYHLLFSKYLQRNVANYELNIPDALARECHKLNDFIAHCHNETDFIQFLIPVLSKIIAELIDLLNDSMARFRATHDFRTKMHKFDPEN</sequence>
<keyword evidence="2" id="KW-0472">Membrane</keyword>
<proteinExistence type="predicted"/>
<keyword evidence="4" id="KW-1185">Reference proteome</keyword>
<feature type="transmembrane region" description="Helical" evidence="2">
    <location>
        <begin position="194"/>
        <end position="215"/>
    </location>
</feature>
<evidence type="ECO:0000313" key="3">
    <source>
        <dbReference type="EMBL" id="ETO19737.1"/>
    </source>
</evidence>
<feature type="region of interest" description="Disordered" evidence="1">
    <location>
        <begin position="274"/>
        <end position="315"/>
    </location>
</feature>
<feature type="transmembrane region" description="Helical" evidence="2">
    <location>
        <begin position="153"/>
        <end position="174"/>
    </location>
</feature>
<evidence type="ECO:0000256" key="2">
    <source>
        <dbReference type="SAM" id="Phobius"/>
    </source>
</evidence>
<feature type="non-terminal residue" evidence="3">
    <location>
        <position position="1"/>
    </location>
</feature>
<feature type="compositionally biased region" description="Basic and acidic residues" evidence="1">
    <location>
        <begin position="295"/>
        <end position="315"/>
    </location>
</feature>